<dbReference type="GO" id="GO:0005524">
    <property type="term" value="F:ATP binding"/>
    <property type="evidence" value="ECO:0007669"/>
    <property type="project" value="UniProtKB-KW"/>
</dbReference>
<dbReference type="AlphaFoldDB" id="A0A9X4S558"/>
<dbReference type="RefSeq" id="WP_278229261.1">
    <property type="nucleotide sequence ID" value="NZ_JAOWLY010000013.1"/>
</dbReference>
<evidence type="ECO:0000256" key="1">
    <source>
        <dbReference type="SAM" id="MobiDB-lite"/>
    </source>
</evidence>
<dbReference type="Gene3D" id="6.10.140.2170">
    <property type="match status" value="1"/>
</dbReference>
<accession>A0A9X4S558</accession>
<reference evidence="2" key="1">
    <citation type="submission" date="2022-10" db="EMBL/GenBank/DDBJ databases">
        <authorList>
            <person name="Turner M.S."/>
            <person name="Huang W."/>
        </authorList>
    </citation>
    <scope>NUCLEOTIDE SEQUENCE</scope>
    <source>
        <strain evidence="2">3</strain>
    </source>
</reference>
<dbReference type="Gene3D" id="3.40.50.300">
    <property type="entry name" value="P-loop containing nucleotide triphosphate hydrolases"/>
    <property type="match status" value="1"/>
</dbReference>
<proteinExistence type="predicted"/>
<organism evidence="2 3">
    <name type="scientific">Lactococcus lactis</name>
    <dbReference type="NCBI Taxonomy" id="1358"/>
    <lineage>
        <taxon>Bacteria</taxon>
        <taxon>Bacillati</taxon>
        <taxon>Bacillota</taxon>
        <taxon>Bacilli</taxon>
        <taxon>Lactobacillales</taxon>
        <taxon>Streptococcaceae</taxon>
        <taxon>Lactococcus</taxon>
    </lineage>
</organism>
<protein>
    <submittedName>
        <fullName evidence="2">ATP-binding protein</fullName>
    </submittedName>
</protein>
<keyword evidence="2" id="KW-0067">ATP-binding</keyword>
<keyword evidence="2" id="KW-0547">Nucleotide-binding</keyword>
<sequence length="890" mass="101588">MSSYNFVDPTPEEVKKKKLSLKIKLPLKKKKAKSEKKSTLKSEVKPSKVEKSESKASGQTAFQTVKADFKKYFNFQKSKLLVYPVDCPIDEKGRLHVTIEEKEEYSYLLSVQGYNLAGLSESEYNDILSRYWSFHKNYSKPFKEIYLRFPENNQVNQDYLKRKIRSSESEQSPSTIQKNKFRKEELRKLRVVEQEFKSKKSFIAVYGQTKEEVDDNLKAIIESGGGLLSLKKLEKTEIEILFELLNRGKVLEKTGAETFAGKTAPQDICFDYARHIPVNGHEEAIVVVTGLSTNVKRGWLLDFTNQANTDATTIDYNIYPKVDYSKQISNSIEVLEKKVRKSKKTTNGKLANDQRLIMLQKFDDLEHNGETIKEVTIRMLVSAPTVSELEDKVETLAKKASGKGHQVQIYNNMGFYDWSSRFVSNQFQKRLAISRDGVERSSLALSLGFAHNQTYLADTRGLYYGRTKTQGSVYLDIFTKSMDRLSYDIFISGMKGSGKSTFLKKLALDNYIKDNYVYIFDKAREFNDLVRLLGGDYLSLDGANGLVNMFQVFPLVSKDGKGNSDGEDLSVDVWGSFKQHISKTINRFRNWIDISKRESLQINGILQDFYKDYYVRGMGKVWKQFDITGLKNTEYPTFDDFYKFLNSNKVSKANQEAVSMLHDMAEVVVNSKREQFVGYTTMDNILKSQLIAFDISNITDGETGDADVLFDVTISLLFSMAQNRGRREKQLYEDGQKSFSDLIRTLIIVDECHNILNPNKLQAVELFDQALSENRKFYYGIALATQLVERMLPANAAQVGGNEGAAIQKLQAIIGLCQYKAWMRQSETSIPTLQTFFPTQFKPSDYKDMTSFKVLKNIGSEMILSGTGERGLEMYNYVTPYELSIFKGGA</sequence>
<feature type="region of interest" description="Disordered" evidence="1">
    <location>
        <begin position="27"/>
        <end position="53"/>
    </location>
</feature>
<name>A0A9X4S558_9LACT</name>
<dbReference type="InterPro" id="IPR051162">
    <property type="entry name" value="T4SS_component"/>
</dbReference>
<reference evidence="2" key="2">
    <citation type="journal article" date="2023" name="Food Microbiol.">
        <title>Evaluation of the fermentation potential of lactic acid bacteria isolated from herbs, fruits and vegetables as starter cultures in nut-based milk alternatives.</title>
        <authorList>
            <person name="Huang W."/>
            <person name="Dong A."/>
            <person name="Pham H.T."/>
            <person name="Zhou C."/>
            <person name="Huo Z."/>
            <person name="Watjen A.P."/>
            <person name="Prakash S."/>
            <person name="Bang-Berthelsen C.H."/>
            <person name="Turner M.S."/>
        </authorList>
    </citation>
    <scope>NUCLEOTIDE SEQUENCE</scope>
    <source>
        <strain evidence="2">3</strain>
    </source>
</reference>
<dbReference type="PANTHER" id="PTHR30121:SF6">
    <property type="entry name" value="SLR6007 PROTEIN"/>
    <property type="match status" value="1"/>
</dbReference>
<dbReference type="Gene3D" id="1.10.8.730">
    <property type="match status" value="1"/>
</dbReference>
<comment type="caution">
    <text evidence="2">The sequence shown here is derived from an EMBL/GenBank/DDBJ whole genome shotgun (WGS) entry which is preliminary data.</text>
</comment>
<feature type="compositionally biased region" description="Basic and acidic residues" evidence="1">
    <location>
        <begin position="35"/>
        <end position="53"/>
    </location>
</feature>
<gene>
    <name evidence="2" type="ORF">OGZ51_11500</name>
</gene>
<evidence type="ECO:0000313" key="3">
    <source>
        <dbReference type="Proteomes" id="UP001152614"/>
    </source>
</evidence>
<dbReference type="PANTHER" id="PTHR30121">
    <property type="entry name" value="UNCHARACTERIZED PROTEIN YJGR-RELATED"/>
    <property type="match status" value="1"/>
</dbReference>
<dbReference type="InterPro" id="IPR027417">
    <property type="entry name" value="P-loop_NTPase"/>
</dbReference>
<dbReference type="SUPFAM" id="SSF52540">
    <property type="entry name" value="P-loop containing nucleoside triphosphate hydrolases"/>
    <property type="match status" value="1"/>
</dbReference>
<dbReference type="EMBL" id="JAOWLY010000013">
    <property type="protein sequence ID" value="MDG4984770.1"/>
    <property type="molecule type" value="Genomic_DNA"/>
</dbReference>
<dbReference type="Proteomes" id="UP001152614">
    <property type="component" value="Unassembled WGS sequence"/>
</dbReference>
<evidence type="ECO:0000313" key="2">
    <source>
        <dbReference type="EMBL" id="MDG4984770.1"/>
    </source>
</evidence>